<dbReference type="Gene3D" id="3.10.580.10">
    <property type="entry name" value="CBS-domain"/>
    <property type="match status" value="2"/>
</dbReference>
<keyword evidence="2" id="KW-0129">CBS domain</keyword>
<dbReference type="EMBL" id="BAAAHP010000014">
    <property type="protein sequence ID" value="GAA0922310.1"/>
    <property type="molecule type" value="Genomic_DNA"/>
</dbReference>
<dbReference type="InterPro" id="IPR046342">
    <property type="entry name" value="CBS_dom_sf"/>
</dbReference>
<dbReference type="PROSITE" id="PS51371">
    <property type="entry name" value="CBS"/>
    <property type="match status" value="2"/>
</dbReference>
<evidence type="ECO:0000256" key="2">
    <source>
        <dbReference type="PROSITE-ProRule" id="PRU00703"/>
    </source>
</evidence>
<evidence type="ECO:0000313" key="5">
    <source>
        <dbReference type="Proteomes" id="UP001499967"/>
    </source>
</evidence>
<dbReference type="Pfam" id="PF00571">
    <property type="entry name" value="CBS"/>
    <property type="match status" value="2"/>
</dbReference>
<evidence type="ECO:0000259" key="3">
    <source>
        <dbReference type="PROSITE" id="PS51371"/>
    </source>
</evidence>
<dbReference type="InterPro" id="IPR000644">
    <property type="entry name" value="CBS_dom"/>
</dbReference>
<dbReference type="RefSeq" id="WP_343938537.1">
    <property type="nucleotide sequence ID" value="NZ_BAAAHP010000014.1"/>
</dbReference>
<dbReference type="InterPro" id="IPR051462">
    <property type="entry name" value="CBS_domain-containing"/>
</dbReference>
<sequence length="129" mass="13503">MTTRILGITADADLMSALRLMAERGVQHLPVFDGPRCCGLLFEIDIVEHLAVGEPAQRSTGPIAHLVRPAAAVTTAARRSDVARAMQETRLDAVLVTEHGRLAGIVTTTDVIASLASPAAQHPSGGDTS</sequence>
<proteinExistence type="predicted"/>
<evidence type="ECO:0000313" key="4">
    <source>
        <dbReference type="EMBL" id="GAA0922310.1"/>
    </source>
</evidence>
<reference evidence="4 5" key="1">
    <citation type="journal article" date="2019" name="Int. J. Syst. Evol. Microbiol.">
        <title>The Global Catalogue of Microorganisms (GCM) 10K type strain sequencing project: providing services to taxonomists for standard genome sequencing and annotation.</title>
        <authorList>
            <consortium name="The Broad Institute Genomics Platform"/>
            <consortium name="The Broad Institute Genome Sequencing Center for Infectious Disease"/>
            <person name="Wu L."/>
            <person name="Ma J."/>
        </authorList>
    </citation>
    <scope>NUCLEOTIDE SEQUENCE [LARGE SCALE GENOMIC DNA]</scope>
    <source>
        <strain evidence="4 5">JCM 11117</strain>
    </source>
</reference>
<feature type="domain" description="CBS" evidence="3">
    <location>
        <begin position="1"/>
        <end position="60"/>
    </location>
</feature>
<evidence type="ECO:0000256" key="1">
    <source>
        <dbReference type="ARBA" id="ARBA00022737"/>
    </source>
</evidence>
<dbReference type="PANTHER" id="PTHR48108">
    <property type="entry name" value="CBS DOMAIN-CONTAINING PROTEIN CBSX2, CHLOROPLASTIC"/>
    <property type="match status" value="1"/>
</dbReference>
<dbReference type="PANTHER" id="PTHR48108:SF26">
    <property type="entry name" value="CBS DOMAIN-CONTAINING PROTEIN DDB_G0289609"/>
    <property type="match status" value="1"/>
</dbReference>
<keyword evidence="5" id="KW-1185">Reference proteome</keyword>
<dbReference type="Proteomes" id="UP001499967">
    <property type="component" value="Unassembled WGS sequence"/>
</dbReference>
<keyword evidence="1" id="KW-0677">Repeat</keyword>
<name>A0ABN1P3Y7_9PSEU</name>
<organism evidence="4 5">
    <name type="scientific">Pseudonocardia zijingensis</name>
    <dbReference type="NCBI Taxonomy" id="153376"/>
    <lineage>
        <taxon>Bacteria</taxon>
        <taxon>Bacillati</taxon>
        <taxon>Actinomycetota</taxon>
        <taxon>Actinomycetes</taxon>
        <taxon>Pseudonocardiales</taxon>
        <taxon>Pseudonocardiaceae</taxon>
        <taxon>Pseudonocardia</taxon>
    </lineage>
</organism>
<dbReference type="SMART" id="SM00116">
    <property type="entry name" value="CBS"/>
    <property type="match status" value="2"/>
</dbReference>
<gene>
    <name evidence="4" type="ORF">GCM10009559_05690</name>
</gene>
<protein>
    <recommendedName>
        <fullName evidence="3">CBS domain-containing protein</fullName>
    </recommendedName>
</protein>
<accession>A0ABN1P3Y7</accession>
<feature type="domain" description="CBS" evidence="3">
    <location>
        <begin position="66"/>
        <end position="124"/>
    </location>
</feature>
<comment type="caution">
    <text evidence="4">The sequence shown here is derived from an EMBL/GenBank/DDBJ whole genome shotgun (WGS) entry which is preliminary data.</text>
</comment>
<dbReference type="SUPFAM" id="SSF54631">
    <property type="entry name" value="CBS-domain pair"/>
    <property type="match status" value="1"/>
</dbReference>